<comment type="caution">
    <text evidence="2">The sequence shown here is derived from an EMBL/GenBank/DDBJ whole genome shotgun (WGS) entry which is preliminary data.</text>
</comment>
<gene>
    <name evidence="2" type="ORF">LIER_14415</name>
</gene>
<evidence type="ECO:0000259" key="1">
    <source>
        <dbReference type="Pfam" id="PF04195"/>
    </source>
</evidence>
<protein>
    <recommendedName>
        <fullName evidence="1">Transposase (putative) gypsy type domain-containing protein</fullName>
    </recommendedName>
</protein>
<feature type="domain" description="Transposase (putative) gypsy type" evidence="1">
    <location>
        <begin position="1"/>
        <end position="55"/>
    </location>
</feature>
<dbReference type="InterPro" id="IPR007321">
    <property type="entry name" value="Transposase_28"/>
</dbReference>
<dbReference type="AlphaFoldDB" id="A0AAV3PZ28"/>
<evidence type="ECO:0000313" key="3">
    <source>
        <dbReference type="Proteomes" id="UP001454036"/>
    </source>
</evidence>
<evidence type="ECO:0000313" key="2">
    <source>
        <dbReference type="EMBL" id="GAA0157072.1"/>
    </source>
</evidence>
<dbReference type="EMBL" id="BAABME010003019">
    <property type="protein sequence ID" value="GAA0157072.1"/>
    <property type="molecule type" value="Genomic_DNA"/>
</dbReference>
<proteinExistence type="predicted"/>
<dbReference type="Proteomes" id="UP001454036">
    <property type="component" value="Unassembled WGS sequence"/>
</dbReference>
<organism evidence="2 3">
    <name type="scientific">Lithospermum erythrorhizon</name>
    <name type="common">Purple gromwell</name>
    <name type="synonym">Lithospermum officinale var. erythrorhizon</name>
    <dbReference type="NCBI Taxonomy" id="34254"/>
    <lineage>
        <taxon>Eukaryota</taxon>
        <taxon>Viridiplantae</taxon>
        <taxon>Streptophyta</taxon>
        <taxon>Embryophyta</taxon>
        <taxon>Tracheophyta</taxon>
        <taxon>Spermatophyta</taxon>
        <taxon>Magnoliopsida</taxon>
        <taxon>eudicotyledons</taxon>
        <taxon>Gunneridae</taxon>
        <taxon>Pentapetalae</taxon>
        <taxon>asterids</taxon>
        <taxon>lamiids</taxon>
        <taxon>Boraginales</taxon>
        <taxon>Boraginaceae</taxon>
        <taxon>Boraginoideae</taxon>
        <taxon>Lithospermeae</taxon>
        <taxon>Lithospermum</taxon>
    </lineage>
</organism>
<dbReference type="Pfam" id="PF04195">
    <property type="entry name" value="Transposase_28"/>
    <property type="match status" value="1"/>
</dbReference>
<sequence>MRLPFSMFVNDLLGNVNRALGQIHPIGWLNITIFHVACSIAGVQPIVPLFASLFTSKHRPYDASFASKEGGKLSKNFLAGPCPNKVGFTRFNGLWFFVRGAVRESANSAADHTKVEVAAVKEPFAVVSKKAKIEALATIFAPSSSPNITRPEVIALDDELTTSAHEASGAKKSKEKSKAPTSVRSFKVILPLLAKVGANSKKKGKGKAVASGEESSLNSYTTKYMKASYTLPNGLSIEGSHLWNNRMEAFHAVHPLLSVEKGRKHPSSDPFDAFALSALYMIKALNANYVYTR</sequence>
<keyword evidence="3" id="KW-1185">Reference proteome</keyword>
<accession>A0AAV3PZ28</accession>
<name>A0AAV3PZ28_LITER</name>
<reference evidence="2 3" key="1">
    <citation type="submission" date="2024-01" db="EMBL/GenBank/DDBJ databases">
        <title>The complete chloroplast genome sequence of Lithospermum erythrorhizon: insights into the phylogenetic relationship among Boraginaceae species and the maternal lineages of purple gromwells.</title>
        <authorList>
            <person name="Okada T."/>
            <person name="Watanabe K."/>
        </authorList>
    </citation>
    <scope>NUCLEOTIDE SEQUENCE [LARGE SCALE GENOMIC DNA]</scope>
</reference>